<dbReference type="Gene3D" id="1.20.1290.10">
    <property type="entry name" value="AhpD-like"/>
    <property type="match status" value="1"/>
</dbReference>
<evidence type="ECO:0000313" key="2">
    <source>
        <dbReference type="EMBL" id="BDI31107.1"/>
    </source>
</evidence>
<dbReference type="KEGG" id="ccot:CCAX7_31580"/>
<name>A0A402CSE6_9BACT</name>
<dbReference type="InterPro" id="IPR001932">
    <property type="entry name" value="PPM-type_phosphatase-like_dom"/>
</dbReference>
<dbReference type="InterPro" id="IPR052016">
    <property type="entry name" value="Bact_Sigma-Reg"/>
</dbReference>
<protein>
    <submittedName>
        <fullName evidence="2">Uncharacterized protein</fullName>
    </submittedName>
</protein>
<dbReference type="SUPFAM" id="SSF55785">
    <property type="entry name" value="PYP-like sensor domain (PAS domain)"/>
    <property type="match status" value="1"/>
</dbReference>
<dbReference type="EMBL" id="AP025739">
    <property type="protein sequence ID" value="BDI31107.1"/>
    <property type="molecule type" value="Genomic_DNA"/>
</dbReference>
<evidence type="ECO:0000313" key="3">
    <source>
        <dbReference type="Proteomes" id="UP000287394"/>
    </source>
</evidence>
<evidence type="ECO:0000256" key="1">
    <source>
        <dbReference type="ARBA" id="ARBA00022801"/>
    </source>
</evidence>
<dbReference type="Gene3D" id="3.30.450.20">
    <property type="entry name" value="PAS domain"/>
    <property type="match status" value="1"/>
</dbReference>
<dbReference type="SMART" id="SM00331">
    <property type="entry name" value="PP2C_SIG"/>
    <property type="match status" value="1"/>
</dbReference>
<sequence length="626" mass="69068">MSRTSAQIQSEIVDRFGFFPPFFEPALPSPAVLENLWSQTVSAYLENPFPALFKEKLNAYLSRFCAVPYCMVCHSSTLRPLGMSPGEVLALLESPAPVDSDFDSELERLAQWPALDGGFPDAGSPMEESLFSCATAVFLEAGRAQRCQSEMLRVLGADNYNHLTAYLAYIKTCHLWMSMHPEVLYEADLRAKENLGPMLAQEPALAEFFRDYRTRVSSERDHHAMQEVLVAERTRADRAIRESEEKLRLLVEGAKDYAMIMLDVEGRIASWNAGAERILGYNDEEVLGQSIAEIFTEEDRAVGVPEREIAKALEAGKANDERWHLRKNGSRFWADGVMESLWDEDGSLRGYAKILRDATDRKRLEEAADAVHMREHRIAATLQQSLLMSVPENAFEGIDVKTFYEPASAEALVGGDFYDVFALGRGEIALVVGDVIGKGLRAAAHTAEIKYALRAFLREYPQPAIALDRLNNYLCESHRLERPDDMDMLVVLSLVVLDTATGAASFSVAGTEPPLIIRADGTTEQVETNGVPLGIRLKESFSATGGQLRPGDVLLMATDGVTEARNGRDFLEYEGMVALATEALPLEKLSLIGGAIVDGARAFAGGKFQDDVCLLLARYHGATPTQ</sequence>
<dbReference type="Pfam" id="PF07228">
    <property type="entry name" value="SpoIIE"/>
    <property type="match status" value="1"/>
</dbReference>
<dbReference type="InterPro" id="IPR000700">
    <property type="entry name" value="PAS-assoc_C"/>
</dbReference>
<dbReference type="NCBIfam" id="TIGR00229">
    <property type="entry name" value="sensory_box"/>
    <property type="match status" value="1"/>
</dbReference>
<dbReference type="Proteomes" id="UP000287394">
    <property type="component" value="Chromosome"/>
</dbReference>
<dbReference type="PANTHER" id="PTHR43156">
    <property type="entry name" value="STAGE II SPORULATION PROTEIN E-RELATED"/>
    <property type="match status" value="1"/>
</dbReference>
<dbReference type="CDD" id="cd00130">
    <property type="entry name" value="PAS"/>
    <property type="match status" value="1"/>
</dbReference>
<reference evidence="2 3" key="1">
    <citation type="journal article" date="2019" name="Int. J. Syst. Evol. Microbiol.">
        <title>Capsulimonas corticalis gen. nov., sp. nov., an aerobic capsulated bacterium, of a novel bacterial order, Capsulimonadales ord. nov., of the class Armatimonadia of the phylum Armatimonadetes.</title>
        <authorList>
            <person name="Li J."/>
            <person name="Kudo C."/>
            <person name="Tonouchi A."/>
        </authorList>
    </citation>
    <scope>NUCLEOTIDE SEQUENCE [LARGE SCALE GENOMIC DNA]</scope>
    <source>
        <strain evidence="2 3">AX-7</strain>
    </source>
</reference>
<dbReference type="PANTHER" id="PTHR43156:SF2">
    <property type="entry name" value="STAGE II SPORULATION PROTEIN E"/>
    <property type="match status" value="1"/>
</dbReference>
<dbReference type="AlphaFoldDB" id="A0A402CSE6"/>
<dbReference type="SUPFAM" id="SSF81606">
    <property type="entry name" value="PP2C-like"/>
    <property type="match status" value="1"/>
</dbReference>
<organism evidence="2 3">
    <name type="scientific">Capsulimonas corticalis</name>
    <dbReference type="NCBI Taxonomy" id="2219043"/>
    <lineage>
        <taxon>Bacteria</taxon>
        <taxon>Bacillati</taxon>
        <taxon>Armatimonadota</taxon>
        <taxon>Armatimonadia</taxon>
        <taxon>Capsulimonadales</taxon>
        <taxon>Capsulimonadaceae</taxon>
        <taxon>Capsulimonas</taxon>
    </lineage>
</organism>
<dbReference type="InterPro" id="IPR035965">
    <property type="entry name" value="PAS-like_dom_sf"/>
</dbReference>
<dbReference type="PROSITE" id="PS50112">
    <property type="entry name" value="PAS"/>
    <property type="match status" value="1"/>
</dbReference>
<dbReference type="Pfam" id="PF13426">
    <property type="entry name" value="PAS_9"/>
    <property type="match status" value="1"/>
</dbReference>
<dbReference type="RefSeq" id="WP_119320324.1">
    <property type="nucleotide sequence ID" value="NZ_AP025739.1"/>
</dbReference>
<dbReference type="PROSITE" id="PS50113">
    <property type="entry name" value="PAC"/>
    <property type="match status" value="1"/>
</dbReference>
<keyword evidence="1" id="KW-0378">Hydrolase</keyword>
<dbReference type="InterPro" id="IPR029032">
    <property type="entry name" value="AhpD-like"/>
</dbReference>
<keyword evidence="3" id="KW-1185">Reference proteome</keyword>
<dbReference type="SUPFAM" id="SSF69118">
    <property type="entry name" value="AhpD-like"/>
    <property type="match status" value="1"/>
</dbReference>
<dbReference type="Gene3D" id="3.60.40.10">
    <property type="entry name" value="PPM-type phosphatase domain"/>
    <property type="match status" value="1"/>
</dbReference>
<proteinExistence type="predicted"/>
<dbReference type="InterPro" id="IPR036457">
    <property type="entry name" value="PPM-type-like_dom_sf"/>
</dbReference>
<dbReference type="GO" id="GO:0016791">
    <property type="term" value="F:phosphatase activity"/>
    <property type="evidence" value="ECO:0007669"/>
    <property type="project" value="TreeGrafter"/>
</dbReference>
<gene>
    <name evidence="2" type="ORF">CCAX7_31580</name>
</gene>
<accession>A0A402CSE6</accession>
<dbReference type="SMART" id="SM00091">
    <property type="entry name" value="PAS"/>
    <property type="match status" value="1"/>
</dbReference>
<dbReference type="InterPro" id="IPR000014">
    <property type="entry name" value="PAS"/>
</dbReference>
<dbReference type="OrthoDB" id="9763484at2"/>